<dbReference type="InterPro" id="IPR042197">
    <property type="entry name" value="Apaf_helical"/>
</dbReference>
<dbReference type="Pfam" id="PF13855">
    <property type="entry name" value="LRR_8"/>
    <property type="match status" value="1"/>
</dbReference>
<dbReference type="SUPFAM" id="SSF52540">
    <property type="entry name" value="P-loop containing nucleoside triphosphate hydrolases"/>
    <property type="match status" value="1"/>
</dbReference>
<dbReference type="Proteomes" id="UP000655225">
    <property type="component" value="Unassembled WGS sequence"/>
</dbReference>
<evidence type="ECO:0000313" key="2">
    <source>
        <dbReference type="EMBL" id="KAF8392306.1"/>
    </source>
</evidence>
<dbReference type="AlphaFoldDB" id="A0A834YSC2"/>
<sequence length="320" mass="37016">METQKKIKIECLGWNEAWDLFQKMVGEETLNSHLEIPKLVEVVAKEYCAGLPLALIAIGRTMASKKTPYEWNHAITVLRKSASEFSEDYNIIKDDLIEHWIGEGFIMEFDDMNEACYQGHDIIETLKLNEAHQVEKWELAERISPMENDISAPTESPTWPNLVTLLLERNKRLKTISNGFFKSMTGLRVLDFSDTPIKEFPMEILKLIELEYLNLSITLIFTLPCELKILMKLKYLNLRNTFNMQHIPFIVYSRLPRLQGLNRYHINTDDIKLGDTGGPKFKKQECWVGDSLGELECLKHLKVLGITIITIPDLQRLFNS</sequence>
<keyword evidence="1" id="KW-0611">Plant defense</keyword>
<dbReference type="InterPro" id="IPR032675">
    <property type="entry name" value="LRR_dom_sf"/>
</dbReference>
<organism evidence="2 3">
    <name type="scientific">Tetracentron sinense</name>
    <name type="common">Spur-leaf</name>
    <dbReference type="NCBI Taxonomy" id="13715"/>
    <lineage>
        <taxon>Eukaryota</taxon>
        <taxon>Viridiplantae</taxon>
        <taxon>Streptophyta</taxon>
        <taxon>Embryophyta</taxon>
        <taxon>Tracheophyta</taxon>
        <taxon>Spermatophyta</taxon>
        <taxon>Magnoliopsida</taxon>
        <taxon>Trochodendrales</taxon>
        <taxon>Trochodendraceae</taxon>
        <taxon>Tetracentron</taxon>
    </lineage>
</organism>
<dbReference type="InterPro" id="IPR001611">
    <property type="entry name" value="Leu-rich_rpt"/>
</dbReference>
<evidence type="ECO:0000256" key="1">
    <source>
        <dbReference type="ARBA" id="ARBA00022821"/>
    </source>
</evidence>
<dbReference type="GO" id="GO:0098542">
    <property type="term" value="P:defense response to other organism"/>
    <property type="evidence" value="ECO:0007669"/>
    <property type="project" value="TreeGrafter"/>
</dbReference>
<dbReference type="Gene3D" id="3.80.10.10">
    <property type="entry name" value="Ribonuclease Inhibitor"/>
    <property type="match status" value="1"/>
</dbReference>
<dbReference type="Gene3D" id="1.10.8.430">
    <property type="entry name" value="Helical domain of apoptotic protease-activating factors"/>
    <property type="match status" value="1"/>
</dbReference>
<dbReference type="InterPro" id="IPR044974">
    <property type="entry name" value="Disease_R_plants"/>
</dbReference>
<dbReference type="GO" id="GO:0043531">
    <property type="term" value="F:ADP binding"/>
    <property type="evidence" value="ECO:0007669"/>
    <property type="project" value="InterPro"/>
</dbReference>
<gene>
    <name evidence="2" type="ORF">HHK36_022648</name>
</gene>
<dbReference type="OrthoDB" id="664960at2759"/>
<dbReference type="PANTHER" id="PTHR23155">
    <property type="entry name" value="DISEASE RESISTANCE PROTEIN RP"/>
    <property type="match status" value="1"/>
</dbReference>
<dbReference type="FunFam" id="1.10.8.430:FF:000003">
    <property type="entry name" value="Probable disease resistance protein At5g66910"/>
    <property type="match status" value="1"/>
</dbReference>
<reference evidence="2 3" key="1">
    <citation type="submission" date="2020-04" db="EMBL/GenBank/DDBJ databases">
        <title>Plant Genome Project.</title>
        <authorList>
            <person name="Zhang R.-G."/>
        </authorList>
    </citation>
    <scope>NUCLEOTIDE SEQUENCE [LARGE SCALE GENOMIC DNA]</scope>
    <source>
        <strain evidence="2">YNK0</strain>
        <tissue evidence="2">Leaf</tissue>
    </source>
</reference>
<protein>
    <recommendedName>
        <fullName evidence="4">NB-ARC domain-containing protein</fullName>
    </recommendedName>
</protein>
<dbReference type="SUPFAM" id="SSF52058">
    <property type="entry name" value="L domain-like"/>
    <property type="match status" value="1"/>
</dbReference>
<accession>A0A834YSC2</accession>
<comment type="caution">
    <text evidence="2">The sequence shown here is derived from an EMBL/GenBank/DDBJ whole genome shotgun (WGS) entry which is preliminary data.</text>
</comment>
<dbReference type="InterPro" id="IPR027417">
    <property type="entry name" value="P-loop_NTPase"/>
</dbReference>
<keyword evidence="3" id="KW-1185">Reference proteome</keyword>
<dbReference type="OMA" id="FFCERIG"/>
<evidence type="ECO:0008006" key="4">
    <source>
        <dbReference type="Google" id="ProtNLM"/>
    </source>
</evidence>
<dbReference type="PANTHER" id="PTHR23155:SF1192">
    <property type="entry name" value="DISEASE RESISTANCE PROTEIN RFL1-RELATED"/>
    <property type="match status" value="1"/>
</dbReference>
<name>A0A834YSC2_TETSI</name>
<dbReference type="EMBL" id="JABCRI010000016">
    <property type="protein sequence ID" value="KAF8392306.1"/>
    <property type="molecule type" value="Genomic_DNA"/>
</dbReference>
<evidence type="ECO:0000313" key="3">
    <source>
        <dbReference type="Proteomes" id="UP000655225"/>
    </source>
</evidence>
<proteinExistence type="predicted"/>